<reference evidence="16" key="10">
    <citation type="submission" date="2021-02" db="EMBL/GenBank/DDBJ databases">
        <title>Co-localization of colistin and carbapenem -resistance genes on a novel transferable IncHI2 plasmid in Escherichia coli from chicken-origin.</title>
        <authorList>
            <person name="Hoffmann M."/>
            <person name="Balkey M."/>
            <person name="Ronco T."/>
            <person name="Hendriksen R.S."/>
        </authorList>
    </citation>
    <scope>NUCLEOTIDE SEQUENCE</scope>
    <source>
        <strain evidence="16">CFSAN083829</strain>
        <plasmid evidence="16">pCFSAN083829_1</plasmid>
    </source>
</reference>
<dbReference type="EMBL" id="DADPIR010000067">
    <property type="protein sequence ID" value="HAZ7494685.1"/>
    <property type="molecule type" value="Genomic_DNA"/>
</dbReference>
<organism evidence="10">
    <name type="scientific">Escherichia coli</name>
    <dbReference type="NCBI Taxonomy" id="562"/>
    <lineage>
        <taxon>Bacteria</taxon>
        <taxon>Pseudomonadati</taxon>
        <taxon>Pseudomonadota</taxon>
        <taxon>Gammaproteobacteria</taxon>
        <taxon>Enterobacterales</taxon>
        <taxon>Enterobacteriaceae</taxon>
        <taxon>Escherichia</taxon>
    </lineage>
</organism>
<dbReference type="EMBL" id="AASWKX010000057">
    <property type="protein sequence ID" value="EFH6168356.1"/>
    <property type="molecule type" value="Genomic_DNA"/>
</dbReference>
<dbReference type="Proteomes" id="UP000271175">
    <property type="component" value="Unassembled WGS sequence"/>
</dbReference>
<reference evidence="1" key="1">
    <citation type="journal article" date="2015" name="Front. Microbiol.">
        <title>Prevalence of extended-spectrum cephalosporin-resistant in a farrowing farm: ST1121 clone harboring IncHI2 plasmid contributes to the dissemination of.</title>
        <authorList>
            <person name="Deng H."/>
            <person name="Si H.B."/>
            <person name="Zeng S.Y."/>
            <person name="Sun J."/>
            <person name="Fang L.X."/>
            <person name="Yang R.S."/>
            <person name="Liu Y.H."/>
            <person name="Liao X.P."/>
        </authorList>
    </citation>
    <scope>NUCLEOTIDE SEQUENCE</scope>
    <source>
        <strain evidence="1">EC5207</strain>
        <plasmid evidence="1">pEC5207</plasmid>
    </source>
</reference>
<reference evidence="12" key="12">
    <citation type="submission" date="2022-08" db="EMBL/GenBank/DDBJ databases">
        <title>Genome sequencing of human pathogens.</title>
        <authorList>
            <person name="Cao X."/>
        </authorList>
    </citation>
    <scope>NUCLEOTIDE SEQUENCE</scope>
    <source>
        <strain evidence="12">EC16126</strain>
    </source>
</reference>
<evidence type="ECO:0000313" key="23">
    <source>
        <dbReference type="Proteomes" id="UP000530628"/>
    </source>
</evidence>
<dbReference type="EMBL" id="AASDBN010000036">
    <property type="protein sequence ID" value="EFB1699128.1"/>
    <property type="molecule type" value="Genomic_DNA"/>
</dbReference>
<dbReference type="EMBL" id="AATJQG010000053">
    <property type="protein sequence ID" value="EFM0518875.1"/>
    <property type="molecule type" value="Genomic_DNA"/>
</dbReference>
<dbReference type="PATRIC" id="fig|562.7997.peg.3075"/>
<dbReference type="Proteomes" id="UP001208624">
    <property type="component" value="Unassembled WGS sequence"/>
</dbReference>
<evidence type="ECO:0000313" key="21">
    <source>
        <dbReference type="Proteomes" id="UP000509260"/>
    </source>
</evidence>
<evidence type="ECO:0000313" key="12">
    <source>
        <dbReference type="EMBL" id="MDA4176010.1"/>
    </source>
</evidence>
<evidence type="ECO:0000313" key="18">
    <source>
        <dbReference type="Proteomes" id="UP000234238"/>
    </source>
</evidence>
<dbReference type="EMBL" id="AP023198">
    <property type="protein sequence ID" value="BCG39509.1"/>
    <property type="molecule type" value="Genomic_DNA"/>
</dbReference>
<reference evidence="11" key="14">
    <citation type="submission" date="2023-06" db="EMBL/GenBank/DDBJ databases">
        <title>Deciphering the underlying mechanisms mediating the transmission of blaNDM gene from human to animals in China.</title>
        <authorList>
            <person name="Chen K."/>
            <person name="Chen S."/>
        </authorList>
    </citation>
    <scope>NUCLEOTIDE SEQUENCE</scope>
    <source>
        <strain evidence="11">1199</strain>
    </source>
</reference>
<evidence type="ECO:0000313" key="2">
    <source>
        <dbReference type="EMBL" id="ASF81965.1"/>
    </source>
</evidence>
<dbReference type="EMBL" id="SQQU01000040">
    <property type="protein sequence ID" value="MQS32788.1"/>
    <property type="molecule type" value="Genomic_DNA"/>
</dbReference>
<evidence type="ECO:0000313" key="25">
    <source>
        <dbReference type="Proteomes" id="UP000537181"/>
    </source>
</evidence>
<dbReference type="EMBL" id="DADUEU010000039">
    <property type="protein sequence ID" value="HBB1575509.1"/>
    <property type="molecule type" value="Genomic_DNA"/>
</dbReference>
<protein>
    <submittedName>
        <fullName evidence="10">Uncharacterized protein</fullName>
    </submittedName>
</protein>
<geneLocation type="plasmid" evidence="4">
    <name>pMTY18780-1_lncHI2</name>
</geneLocation>
<gene>
    <name evidence="8" type="ORF">CF22_005011</name>
    <name evidence="3" type="ORF">CR538_27305</name>
    <name evidence="14" type="ORF">D9E49_24085</name>
    <name evidence="15" type="ORF">E4K51_22035</name>
    <name evidence="5" type="ORF">FJQ40_17185</name>
    <name evidence="6" type="ORF">GAJ12_25520</name>
    <name evidence="7" type="ORF">GNW61_23445</name>
    <name evidence="10" type="ORF">J0541_004510</name>
    <name evidence="9" type="ORF">J8F57_005005</name>
    <name evidence="16" type="ORF">JNP96_28645</name>
    <name evidence="12" type="ORF">NY836_00925</name>
    <name evidence="11" type="ORF">OFN31_10690</name>
    <name evidence="13" type="ORF">QO046_27570</name>
    <name evidence="17" type="ORF">RCS77_P0040</name>
    <name evidence="4" type="ORF">TUM18780_46710</name>
</gene>
<dbReference type="EMBL" id="CP024143">
    <property type="protein sequence ID" value="AUK03996.1"/>
    <property type="molecule type" value="Genomic_DNA"/>
</dbReference>
<geneLocation type="plasmid" evidence="2">
    <name>pWJ1</name>
</geneLocation>
<sequence>MKKQLAYASNCSDSLYSYIYRTLQKRAGDENESLYQQAISRCRTAKQKKKLAGYYAGPWQLLFNAWCNNRVPNTAVLALLLQQCLSHFQCEEVIAAWQ</sequence>
<dbReference type="GeneID" id="91975268"/>
<dbReference type="EMBL" id="KY924928">
    <property type="protein sequence ID" value="ASF81965.1"/>
    <property type="molecule type" value="Genomic_DNA"/>
</dbReference>
<dbReference type="Proteomes" id="UP000509260">
    <property type="component" value="Plasmid pMTY18780-1_lncHI2"/>
</dbReference>
<dbReference type="EMBL" id="ROAL01000034">
    <property type="protein sequence ID" value="MIB63435.1"/>
    <property type="molecule type" value="Genomic_DNA"/>
</dbReference>
<evidence type="ECO:0000313" key="26">
    <source>
        <dbReference type="Proteomes" id="UP000663166"/>
    </source>
</evidence>
<evidence type="ECO:0000313" key="4">
    <source>
        <dbReference type="EMBL" id="BCG39509.1"/>
    </source>
</evidence>
<dbReference type="EMBL" id="JAOVKC010000010">
    <property type="protein sequence ID" value="MCV5622241.1"/>
    <property type="molecule type" value="Genomic_DNA"/>
</dbReference>
<dbReference type="Proteomes" id="UP000868636">
    <property type="component" value="Unassembled WGS sequence"/>
</dbReference>
<evidence type="ECO:0000313" key="16">
    <source>
        <dbReference type="EMBL" id="QSA00238.1"/>
    </source>
</evidence>
<evidence type="ECO:0000313" key="8">
    <source>
        <dbReference type="EMBL" id="EFM0518875.1"/>
    </source>
</evidence>
<evidence type="ECO:0000313" key="14">
    <source>
        <dbReference type="EMBL" id="MIB63435.1"/>
    </source>
</evidence>
<evidence type="ECO:0000313" key="9">
    <source>
        <dbReference type="EMBL" id="HAZ7494685.1"/>
    </source>
</evidence>
<reference evidence="13" key="13">
    <citation type="submission" date="2023-05" db="EMBL/GenBank/DDBJ databases">
        <title>Efficient inhibition of multidrug-resistant Escherichia coli by a new antibiotic combination.</title>
        <authorList>
            <person name="Lin T."/>
        </authorList>
    </citation>
    <scope>NUCLEOTIDE SEQUENCE</scope>
    <source>
        <strain evidence="13">YmmD45</strain>
    </source>
</reference>
<geneLocation type="plasmid" evidence="21">
    <name>pmty18780-1_lnchi2 dna</name>
</geneLocation>
<dbReference type="RefSeq" id="WP_000744346.1">
    <property type="nucleotide sequence ID" value="NZ_AP022541.1"/>
</dbReference>
<dbReference type="Proteomes" id="UP000663166">
    <property type="component" value="Plasmid pCFSAN083829_1"/>
</dbReference>
<dbReference type="Proteomes" id="UP000530628">
    <property type="component" value="Unassembled WGS sequence"/>
</dbReference>
<dbReference type="Proteomes" id="UP000533284">
    <property type="component" value="Unassembled WGS sequence"/>
</dbReference>
<reference evidence="4 21" key="9">
    <citation type="submission" date="2020-06" db="EMBL/GenBank/DDBJ databases">
        <title>Whole-genome sequencing of blaNDM-5 positive Escherichia coli isolated from a Japanese patient with no history of travel abroad.</title>
        <authorList>
            <person name="Ito Y."/>
            <person name="Aoki K."/>
            <person name="Nakayama N."/>
            <person name="Ohtsuka M."/>
            <person name="Ota M."/>
            <person name="Kaneko N."/>
            <person name="Yoshida M."/>
            <person name="Ishii Y."/>
            <person name="Tateda K."/>
            <person name="Matsuse H."/>
        </authorList>
    </citation>
    <scope>NUCLEOTIDE SEQUENCE [LARGE SCALE GENOMIC DNA]</scope>
    <source>
        <strain evidence="4 21">TUM18780</strain>
        <plasmid evidence="4">pMTY18780-1_lncHI2</plasmid>
        <plasmid evidence="21">pmty18780-1_lnchi2 dna</plasmid>
    </source>
</reference>
<dbReference type="Proteomes" id="UP001211064">
    <property type="component" value="Unassembled WGS sequence"/>
</dbReference>
<dbReference type="EMBL" id="LT985297">
    <property type="protein sequence ID" value="SPE02880.1"/>
    <property type="molecule type" value="Genomic_DNA"/>
</dbReference>
<reference evidence="3 18" key="3">
    <citation type="submission" date="2017-10" db="EMBL/GenBank/DDBJ databases">
        <title>mcr-1 positive E.coli isolates in China.</title>
        <authorList>
            <person name="Li B."/>
            <person name="Wang X."/>
        </authorList>
    </citation>
    <scope>NUCLEOTIDE SEQUENCE [LARGE SCALE GENOMIC DNA]</scope>
    <source>
        <strain evidence="3 18">14EC029</strain>
        <plasmid evidence="18">p14ec029b</plasmid>
        <plasmid evidence="3">p14EC029b</plasmid>
    </source>
</reference>
<geneLocation type="plasmid" evidence="3">
    <name>p14EC029b</name>
</geneLocation>
<name>A0A0B1MXP0_ECOLX</name>
<keyword evidence="1" id="KW-0614">Plasmid</keyword>
<dbReference type="EMBL" id="KT347600">
    <property type="protein sequence ID" value="ALF34562.1"/>
    <property type="molecule type" value="Genomic_DNA"/>
</dbReference>
<dbReference type="Proteomes" id="UP000234238">
    <property type="component" value="Plasmid p14EC029b"/>
</dbReference>
<evidence type="ECO:0000313" key="7">
    <source>
        <dbReference type="EMBL" id="EFH6651649.1"/>
    </source>
</evidence>
<evidence type="ECO:0000313" key="20">
    <source>
        <dbReference type="Proteomes" id="UP000460351"/>
    </source>
</evidence>
<reference evidence="2" key="2">
    <citation type="journal article" date="2017" name="MBio">
        <title>Novel Plasmid-Mediated Colistin Resistance Gene mcr-3 in Escherichia coli.</title>
        <authorList>
            <person name="Yin W."/>
            <person name="Li H."/>
            <person name="Shen Y."/>
            <person name="Liu Z."/>
            <person name="Wang S."/>
            <person name="Shen Z."/>
            <person name="Zhang R."/>
            <person name="Walsh T."/>
            <person name="Shen J."/>
            <person name="Wang Y."/>
        </authorList>
    </citation>
    <scope>NUCLEOTIDE SEQUENCE</scope>
    <source>
        <strain evidence="2">WJ1</strain>
        <plasmid evidence="2">pWJ1</plasmid>
    </source>
</reference>
<reference evidence="17" key="5">
    <citation type="submission" date="2018-02" db="EMBL/GenBank/DDBJ databases">
        <authorList>
            <person name="Cohen D.B."/>
            <person name="Kent A.D."/>
        </authorList>
    </citation>
    <scope>NUCLEOTIDE SEQUENCE</scope>
    <source>
        <strain evidence="17">B4-25</strain>
        <plasmid evidence="17">RCS77_p</plasmid>
    </source>
</reference>
<evidence type="ECO:0000313" key="11">
    <source>
        <dbReference type="EMBL" id="MCV5622241.1"/>
    </source>
</evidence>
<evidence type="ECO:0000313" key="17">
    <source>
        <dbReference type="EMBL" id="SPE02880.1"/>
    </source>
</evidence>
<evidence type="ECO:0000313" key="5">
    <source>
        <dbReference type="EMBL" id="EFB1699128.1"/>
    </source>
</evidence>
<evidence type="ECO:0000313" key="22">
    <source>
        <dbReference type="Proteomes" id="UP000528504"/>
    </source>
</evidence>
<evidence type="ECO:0000313" key="10">
    <source>
        <dbReference type="EMBL" id="HBB1575509.1"/>
    </source>
</evidence>
<evidence type="ECO:0000313" key="1">
    <source>
        <dbReference type="EMBL" id="ALF34562.1"/>
    </source>
</evidence>
<geneLocation type="plasmid" evidence="18">
    <name>p14ec029b</name>
</geneLocation>
<reference evidence="15 20" key="6">
    <citation type="journal article" date="2019" name="Microorganisms">
        <title>Characteristics of Carbapenem-Resistant and Colistin-Resistant Escherichia coli Co-Producing NDM-1 and MCR-1 from Pig Farms in China.</title>
        <authorList>
            <person name="Peng Z."/>
            <person name="Li X."/>
            <person name="Hu Z."/>
            <person name="Li Z."/>
            <person name="Lv Y."/>
            <person name="Lei M."/>
            <person name="Wu B."/>
            <person name="Chen H."/>
            <person name="Wang X."/>
        </authorList>
    </citation>
    <scope>NUCLEOTIDE SEQUENCE [LARGE SCALE GENOMIC DNA]</scope>
    <source>
        <strain evidence="15 20">RXD010</strain>
    </source>
</reference>
<geneLocation type="plasmid" evidence="1">
    <name>pEC5207</name>
</geneLocation>
<evidence type="ECO:0000313" key="3">
    <source>
        <dbReference type="EMBL" id="AUK03996.1"/>
    </source>
</evidence>
<evidence type="ECO:0000313" key="24">
    <source>
        <dbReference type="Proteomes" id="UP000533284"/>
    </source>
</evidence>
<accession>A0A0B1MXP0</accession>
<geneLocation type="plasmid" evidence="17">
    <name>RCS77_p</name>
</geneLocation>
<reference evidence="7 23" key="7">
    <citation type="submission" date="2019-11" db="EMBL/GenBank/DDBJ databases">
        <authorList>
            <consortium name="GenomeTrakr network: Whole genome sequencing for foodborne pathogen traceback"/>
        </authorList>
    </citation>
    <scope>NUCLEOTIDE SEQUENCE [LARGE SCALE GENOMIC DNA]</scope>
    <source>
        <strain evidence="8 22">AZ-TG60901</strain>
        <strain evidence="5 24">PSU-1847</strain>
        <strain evidence="7 23">PSU-2072</strain>
    </source>
</reference>
<dbReference type="EMBL" id="CP070394">
    <property type="protein sequence ID" value="QSA00238.1"/>
    <property type="molecule type" value="Genomic_DNA"/>
</dbReference>
<dbReference type="EMBL" id="JASMQD010000002">
    <property type="protein sequence ID" value="MDK2698018.1"/>
    <property type="molecule type" value="Genomic_DNA"/>
</dbReference>
<dbReference type="Proteomes" id="UP001223829">
    <property type="component" value="Unassembled WGS sequence"/>
</dbReference>
<reference evidence="10" key="11">
    <citation type="submission" date="2021-03" db="EMBL/GenBank/DDBJ databases">
        <authorList>
            <consortium name="NCBI Pathogen Detection Project"/>
        </authorList>
    </citation>
    <scope>NUCLEOTIDE SEQUENCE</scope>
    <source>
        <strain evidence="10">Escherichia coli</strain>
        <strain evidence="9">SJP41</strain>
    </source>
</reference>
<evidence type="ECO:0000313" key="15">
    <source>
        <dbReference type="EMBL" id="MQS32788.1"/>
    </source>
</evidence>
<dbReference type="AlphaFoldDB" id="A0A0B1MXP0"/>
<dbReference type="Proteomes" id="UP000537181">
    <property type="component" value="Unassembled WGS sequence"/>
</dbReference>
<dbReference type="EMBL" id="AASWOY010000091">
    <property type="protein sequence ID" value="EFH6651649.1"/>
    <property type="molecule type" value="Genomic_DNA"/>
</dbReference>
<proteinExistence type="predicted"/>
<evidence type="ECO:0000313" key="6">
    <source>
        <dbReference type="EMBL" id="EFH6168356.1"/>
    </source>
</evidence>
<reference evidence="10" key="4">
    <citation type="journal article" date="2018" name="Genome Biol.">
        <title>SKESA: strategic k-mer extension for scrupulous assemblies.</title>
        <authorList>
            <person name="Souvorov A."/>
            <person name="Agarwala R."/>
            <person name="Lipman D.J."/>
        </authorList>
    </citation>
    <scope>NUCLEOTIDE SEQUENCE</scope>
    <source>
        <strain evidence="10">Escherichia coli</strain>
        <strain evidence="9">SJP41</strain>
    </source>
</reference>
<geneLocation type="plasmid" evidence="16 26">
    <name>pCFSAN083829_1</name>
</geneLocation>
<dbReference type="EMBL" id="JANWOR010000077">
    <property type="protein sequence ID" value="MDA4176010.1"/>
    <property type="molecule type" value="Genomic_DNA"/>
</dbReference>
<evidence type="ECO:0000313" key="13">
    <source>
        <dbReference type="EMBL" id="MDK2698018.1"/>
    </source>
</evidence>
<evidence type="ECO:0000313" key="19">
    <source>
        <dbReference type="Proteomes" id="UP000271175"/>
    </source>
</evidence>
<dbReference type="Proteomes" id="UP000870292">
    <property type="component" value="Unassembled WGS sequence"/>
</dbReference>
<dbReference type="Proteomes" id="UP000528504">
    <property type="component" value="Unassembled WGS sequence"/>
</dbReference>
<accession>A0A236LXU3</accession>
<dbReference type="Proteomes" id="UP000460351">
    <property type="component" value="Unassembled WGS sequence"/>
</dbReference>
<reference evidence="6 25" key="8">
    <citation type="submission" date="2019-12" db="EMBL/GenBank/DDBJ databases">
        <authorList>
            <consortium name="NARMS: The National Antimicrobial Resistance Monitoring System"/>
        </authorList>
    </citation>
    <scope>NUCLEOTIDE SEQUENCE [LARGE SCALE GENOMIC DNA]</scope>
    <source>
        <strain evidence="14 19">CVM N17EC0276</strain>
        <strain evidence="6 25">CVM N19EC0596</strain>
    </source>
</reference>